<evidence type="ECO:0000313" key="2">
    <source>
        <dbReference type="EMBL" id="EGI65477.1"/>
    </source>
</evidence>
<feature type="region of interest" description="Disordered" evidence="1">
    <location>
        <begin position="64"/>
        <end position="89"/>
    </location>
</feature>
<dbReference type="EMBL" id="GL888188">
    <property type="protein sequence ID" value="EGI65477.1"/>
    <property type="molecule type" value="Genomic_DNA"/>
</dbReference>
<sequence length="110" mass="12748">MEKAITRNIPQSNKMQIRSQIAKNRSAQQDKLPRDFSQQENETKRYLLGAVWDSLTQFLLHLGRDKPRDANPSAPDLELQEHNETETKLEPIYPLLPSKEESTYTLELKG</sequence>
<reference evidence="2" key="1">
    <citation type="submission" date="2011-02" db="EMBL/GenBank/DDBJ databases">
        <title>The genome of the leaf-cutting ant Acromyrmex echinatior suggests key adaptations to social evolution and fungus farming.</title>
        <authorList>
            <person name="Nygaard S."/>
            <person name="Zhang G."/>
        </authorList>
    </citation>
    <scope>NUCLEOTIDE SEQUENCE</scope>
</reference>
<feature type="region of interest" description="Disordered" evidence="1">
    <location>
        <begin position="21"/>
        <end position="40"/>
    </location>
</feature>
<keyword evidence="3" id="KW-1185">Reference proteome</keyword>
<accession>F4WJZ3</accession>
<evidence type="ECO:0000313" key="3">
    <source>
        <dbReference type="Proteomes" id="UP000007755"/>
    </source>
</evidence>
<proteinExistence type="predicted"/>
<organism evidence="3">
    <name type="scientific">Acromyrmex echinatior</name>
    <name type="common">Panamanian leafcutter ant</name>
    <name type="synonym">Acromyrmex octospinosus echinatior</name>
    <dbReference type="NCBI Taxonomy" id="103372"/>
    <lineage>
        <taxon>Eukaryota</taxon>
        <taxon>Metazoa</taxon>
        <taxon>Ecdysozoa</taxon>
        <taxon>Arthropoda</taxon>
        <taxon>Hexapoda</taxon>
        <taxon>Insecta</taxon>
        <taxon>Pterygota</taxon>
        <taxon>Neoptera</taxon>
        <taxon>Endopterygota</taxon>
        <taxon>Hymenoptera</taxon>
        <taxon>Apocrita</taxon>
        <taxon>Aculeata</taxon>
        <taxon>Formicoidea</taxon>
        <taxon>Formicidae</taxon>
        <taxon>Myrmicinae</taxon>
        <taxon>Acromyrmex</taxon>
    </lineage>
</organism>
<gene>
    <name evidence="2" type="ORF">G5I_06027</name>
</gene>
<dbReference type="InParanoid" id="F4WJZ3"/>
<name>F4WJZ3_ACREC</name>
<evidence type="ECO:0000256" key="1">
    <source>
        <dbReference type="SAM" id="MobiDB-lite"/>
    </source>
</evidence>
<feature type="compositionally biased region" description="Basic and acidic residues" evidence="1">
    <location>
        <begin position="79"/>
        <end position="89"/>
    </location>
</feature>
<protein>
    <submittedName>
        <fullName evidence="2">Uncharacterized protein</fullName>
    </submittedName>
</protein>
<dbReference type="AlphaFoldDB" id="F4WJZ3"/>
<dbReference type="Proteomes" id="UP000007755">
    <property type="component" value="Unassembled WGS sequence"/>
</dbReference>